<sequence>MASLMQAIAGLKIGRIFRLKIKSADFRIVSGLNVRPFFGILADFFIGKKNRPIFNPSMACISIAKEQS</sequence>
<gene>
    <name evidence="1" type="ORF">SPARVUS_LOCUS9161258</name>
</gene>
<dbReference type="Proteomes" id="UP001162483">
    <property type="component" value="Unassembled WGS sequence"/>
</dbReference>
<name>A0ABN9E4X3_9NEOB</name>
<proteinExistence type="predicted"/>
<comment type="caution">
    <text evidence="1">The sequence shown here is derived from an EMBL/GenBank/DDBJ whole genome shotgun (WGS) entry which is preliminary data.</text>
</comment>
<dbReference type="EMBL" id="CATNWA010015125">
    <property type="protein sequence ID" value="CAI9579758.1"/>
    <property type="molecule type" value="Genomic_DNA"/>
</dbReference>
<keyword evidence="2" id="KW-1185">Reference proteome</keyword>
<protein>
    <recommendedName>
        <fullName evidence="3">Ribosomal protein L14</fullName>
    </recommendedName>
</protein>
<evidence type="ECO:0000313" key="2">
    <source>
        <dbReference type="Proteomes" id="UP001162483"/>
    </source>
</evidence>
<evidence type="ECO:0008006" key="3">
    <source>
        <dbReference type="Google" id="ProtNLM"/>
    </source>
</evidence>
<evidence type="ECO:0000313" key="1">
    <source>
        <dbReference type="EMBL" id="CAI9579758.1"/>
    </source>
</evidence>
<organism evidence="1 2">
    <name type="scientific">Staurois parvus</name>
    <dbReference type="NCBI Taxonomy" id="386267"/>
    <lineage>
        <taxon>Eukaryota</taxon>
        <taxon>Metazoa</taxon>
        <taxon>Chordata</taxon>
        <taxon>Craniata</taxon>
        <taxon>Vertebrata</taxon>
        <taxon>Euteleostomi</taxon>
        <taxon>Amphibia</taxon>
        <taxon>Batrachia</taxon>
        <taxon>Anura</taxon>
        <taxon>Neobatrachia</taxon>
        <taxon>Ranoidea</taxon>
        <taxon>Ranidae</taxon>
        <taxon>Staurois</taxon>
    </lineage>
</organism>
<accession>A0ABN9E4X3</accession>
<reference evidence="1" key="1">
    <citation type="submission" date="2023-05" db="EMBL/GenBank/DDBJ databases">
        <authorList>
            <person name="Stuckert A."/>
        </authorList>
    </citation>
    <scope>NUCLEOTIDE SEQUENCE</scope>
</reference>